<dbReference type="PROSITE" id="PS50048">
    <property type="entry name" value="ZN2_CY6_FUNGAL_2"/>
    <property type="match status" value="1"/>
</dbReference>
<dbReference type="PANTHER" id="PTHR36206:SF12">
    <property type="entry name" value="ASPERCRYPTIN BIOSYNTHESIS CLUSTER-SPECIFIC TRANSCRIPTION REGULATOR ATNN-RELATED"/>
    <property type="match status" value="1"/>
</dbReference>
<reference evidence="9" key="1">
    <citation type="submission" date="2022-12" db="EMBL/GenBank/DDBJ databases">
        <authorList>
            <person name="Brejova B."/>
        </authorList>
    </citation>
    <scope>NUCLEOTIDE SEQUENCE</scope>
</reference>
<dbReference type="OrthoDB" id="3251668at2759"/>
<evidence type="ECO:0000256" key="7">
    <source>
        <dbReference type="SAM" id="MobiDB-lite"/>
    </source>
</evidence>
<dbReference type="AlphaFoldDB" id="A0A9W4TV70"/>
<keyword evidence="10" id="KW-1185">Reference proteome</keyword>
<organism evidence="9 10">
    <name type="scientific">Candida verbasci</name>
    <dbReference type="NCBI Taxonomy" id="1227364"/>
    <lineage>
        <taxon>Eukaryota</taxon>
        <taxon>Fungi</taxon>
        <taxon>Dikarya</taxon>
        <taxon>Ascomycota</taxon>
        <taxon>Saccharomycotina</taxon>
        <taxon>Pichiomycetes</taxon>
        <taxon>Debaryomycetaceae</taxon>
        <taxon>Candida/Lodderomyces clade</taxon>
        <taxon>Candida</taxon>
    </lineage>
</organism>
<protein>
    <recommendedName>
        <fullName evidence="8">Zn(2)-C6 fungal-type domain-containing protein</fullName>
    </recommendedName>
</protein>
<dbReference type="Pfam" id="PF00172">
    <property type="entry name" value="Zn_clus"/>
    <property type="match status" value="1"/>
</dbReference>
<proteinExistence type="predicted"/>
<evidence type="ECO:0000256" key="2">
    <source>
        <dbReference type="ARBA" id="ARBA00022833"/>
    </source>
</evidence>
<dbReference type="PROSITE" id="PS00463">
    <property type="entry name" value="ZN2_CY6_FUNGAL_1"/>
    <property type="match status" value="1"/>
</dbReference>
<dbReference type="GO" id="GO:0008270">
    <property type="term" value="F:zinc ion binding"/>
    <property type="evidence" value="ECO:0007669"/>
    <property type="project" value="InterPro"/>
</dbReference>
<dbReference type="SUPFAM" id="SSF57701">
    <property type="entry name" value="Zn2/Cys6 DNA-binding domain"/>
    <property type="match status" value="1"/>
</dbReference>
<feature type="compositionally biased region" description="Low complexity" evidence="7">
    <location>
        <begin position="473"/>
        <end position="483"/>
    </location>
</feature>
<keyword evidence="1" id="KW-0479">Metal-binding</keyword>
<feature type="compositionally biased region" description="Low complexity" evidence="7">
    <location>
        <begin position="289"/>
        <end position="304"/>
    </location>
</feature>
<evidence type="ECO:0000313" key="10">
    <source>
        <dbReference type="Proteomes" id="UP001152885"/>
    </source>
</evidence>
<dbReference type="CDD" id="cd00067">
    <property type="entry name" value="GAL4"/>
    <property type="match status" value="1"/>
</dbReference>
<feature type="domain" description="Zn(2)-C6 fungal-type" evidence="8">
    <location>
        <begin position="513"/>
        <end position="543"/>
    </location>
</feature>
<comment type="caution">
    <text evidence="9">The sequence shown here is derived from an EMBL/GenBank/DDBJ whole genome shotgun (WGS) entry which is preliminary data.</text>
</comment>
<dbReference type="GO" id="GO:0000981">
    <property type="term" value="F:DNA-binding transcription factor activity, RNA polymerase II-specific"/>
    <property type="evidence" value="ECO:0007669"/>
    <property type="project" value="InterPro"/>
</dbReference>
<keyword evidence="6" id="KW-0539">Nucleus</keyword>
<keyword evidence="3" id="KW-0805">Transcription regulation</keyword>
<dbReference type="Proteomes" id="UP001152885">
    <property type="component" value="Unassembled WGS sequence"/>
</dbReference>
<keyword evidence="4" id="KW-0238">DNA-binding</keyword>
<evidence type="ECO:0000256" key="1">
    <source>
        <dbReference type="ARBA" id="ARBA00022723"/>
    </source>
</evidence>
<feature type="region of interest" description="Disordered" evidence="7">
    <location>
        <begin position="365"/>
        <end position="420"/>
    </location>
</feature>
<feature type="compositionally biased region" description="Polar residues" evidence="7">
    <location>
        <begin position="388"/>
        <end position="406"/>
    </location>
</feature>
<evidence type="ECO:0000256" key="5">
    <source>
        <dbReference type="ARBA" id="ARBA00023163"/>
    </source>
</evidence>
<feature type="region of interest" description="Disordered" evidence="7">
    <location>
        <begin position="289"/>
        <end position="332"/>
    </location>
</feature>
<dbReference type="PANTHER" id="PTHR36206">
    <property type="entry name" value="ASPERCRYPTIN BIOSYNTHESIS CLUSTER-SPECIFIC TRANSCRIPTION REGULATOR ATNN-RELATED"/>
    <property type="match status" value="1"/>
</dbReference>
<feature type="compositionally biased region" description="Polar residues" evidence="7">
    <location>
        <begin position="312"/>
        <end position="322"/>
    </location>
</feature>
<evidence type="ECO:0000256" key="6">
    <source>
        <dbReference type="ARBA" id="ARBA00023242"/>
    </source>
</evidence>
<keyword evidence="5" id="KW-0804">Transcription</keyword>
<evidence type="ECO:0000259" key="8">
    <source>
        <dbReference type="PROSITE" id="PS50048"/>
    </source>
</evidence>
<evidence type="ECO:0000256" key="3">
    <source>
        <dbReference type="ARBA" id="ARBA00023015"/>
    </source>
</evidence>
<accession>A0A9W4TV70</accession>
<evidence type="ECO:0000256" key="4">
    <source>
        <dbReference type="ARBA" id="ARBA00023125"/>
    </source>
</evidence>
<dbReference type="GO" id="GO:0003677">
    <property type="term" value="F:DNA binding"/>
    <property type="evidence" value="ECO:0007669"/>
    <property type="project" value="UniProtKB-KW"/>
</dbReference>
<name>A0A9W4TV70_9ASCO</name>
<dbReference type="EMBL" id="CANTUO010000001">
    <property type="protein sequence ID" value="CAI5757487.1"/>
    <property type="molecule type" value="Genomic_DNA"/>
</dbReference>
<dbReference type="InterPro" id="IPR052360">
    <property type="entry name" value="Transcr_Regulatory_Proteins"/>
</dbReference>
<keyword evidence="2" id="KW-0862">Zinc</keyword>
<sequence>MDTTTSIESSPASTEDTIQLDTSIEQTSSPIRPQSQQFMQNHDLQFDNLNRPPSVNDNKSKYIPNTVLPWSNSNTYYDYQYPPPPPAVFYQYQNSDNSYELNRPALCLTNNDNSLNSPEMYSFQTESTTFLYSSQNGNYSTEMIVHDQGGSRNSSSQNNVQTNPCQDKNVVLINGGFPILRSSIRDPEMNYPNLQISEIHQPISTTTTGPPATAMSDFQSGVNQNLTYTPDYRMETPPLPANQPLRQPKPSFNDSYSQSINISNRIVKKSSITKLNNSLKKNLSIANTPIKSTTPISSSNSPINRFLPPRRSFSNTSASSCDSPPIVLKPPPRTMIKNLTVKKKPSLRKLNSKQSNQNLYEKRIALNLNERVPGKSTNQPEQGELRSQLISQSSQMSNNVDPNTSLGEIDERNSLPTLNINETPSMRKVSTSSIDTFDTTISEDEMIQDKTYEDFVILNSEDSEIIPIRGRPKTTSPKVIPSKPSKPKIEKVDENGNVTKHKRKRTLPRSKHGCWICRIKHLKCDESKPECNNCSRYGLNCEYSLEKPDYVINEVFRAEKMAEISRLRKEFQSRAKKRSENKIK</sequence>
<feature type="region of interest" description="Disordered" evidence="7">
    <location>
        <begin position="468"/>
        <end position="491"/>
    </location>
</feature>
<gene>
    <name evidence="9" type="ORF">CANVERA_P2001</name>
</gene>
<dbReference type="Gene3D" id="4.10.240.10">
    <property type="entry name" value="Zn(2)-C6 fungal-type DNA-binding domain"/>
    <property type="match status" value="1"/>
</dbReference>
<dbReference type="InterPro" id="IPR036864">
    <property type="entry name" value="Zn2-C6_fun-type_DNA-bd_sf"/>
</dbReference>
<dbReference type="InterPro" id="IPR001138">
    <property type="entry name" value="Zn2Cys6_DnaBD"/>
</dbReference>
<dbReference type="SMART" id="SM00066">
    <property type="entry name" value="GAL4"/>
    <property type="match status" value="1"/>
</dbReference>
<evidence type="ECO:0000313" key="9">
    <source>
        <dbReference type="EMBL" id="CAI5757487.1"/>
    </source>
</evidence>